<dbReference type="InterPro" id="IPR002123">
    <property type="entry name" value="Plipid/glycerol_acylTrfase"/>
</dbReference>
<protein>
    <submittedName>
        <fullName evidence="2">Lysophospholipid acyltransferase family protein</fullName>
    </submittedName>
</protein>
<dbReference type="Pfam" id="PF01553">
    <property type="entry name" value="Acyltransferase"/>
    <property type="match status" value="1"/>
</dbReference>
<dbReference type="GO" id="GO:0016746">
    <property type="term" value="F:acyltransferase activity"/>
    <property type="evidence" value="ECO:0007669"/>
    <property type="project" value="UniProtKB-KW"/>
</dbReference>
<keyword evidence="3" id="KW-1185">Reference proteome</keyword>
<dbReference type="RefSeq" id="WP_164510464.1">
    <property type="nucleotide sequence ID" value="NZ_JBHSSI010000078.1"/>
</dbReference>
<evidence type="ECO:0000313" key="2">
    <source>
        <dbReference type="EMBL" id="MFC6261748.1"/>
    </source>
</evidence>
<name>A0ABW1TID4_9LACO</name>
<accession>A0ABW1TID4</accession>
<proteinExistence type="predicted"/>
<evidence type="ECO:0000259" key="1">
    <source>
        <dbReference type="Pfam" id="PF01553"/>
    </source>
</evidence>
<organism evidence="2 3">
    <name type="scientific">Levilactobacillus fujinensis</name>
    <dbReference type="NCBI Taxonomy" id="2486024"/>
    <lineage>
        <taxon>Bacteria</taxon>
        <taxon>Bacillati</taxon>
        <taxon>Bacillota</taxon>
        <taxon>Bacilli</taxon>
        <taxon>Lactobacillales</taxon>
        <taxon>Lactobacillaceae</taxon>
        <taxon>Levilactobacillus</taxon>
    </lineage>
</organism>
<dbReference type="Proteomes" id="UP001596283">
    <property type="component" value="Unassembled WGS sequence"/>
</dbReference>
<gene>
    <name evidence="2" type="ORF">ACFP1C_12470</name>
</gene>
<feature type="domain" description="Phospholipid/glycerol acyltransferase" evidence="1">
    <location>
        <begin position="67"/>
        <end position="181"/>
    </location>
</feature>
<dbReference type="EMBL" id="JBHSSI010000078">
    <property type="protein sequence ID" value="MFC6261748.1"/>
    <property type="molecule type" value="Genomic_DNA"/>
</dbReference>
<keyword evidence="2" id="KW-0808">Transferase</keyword>
<evidence type="ECO:0000313" key="3">
    <source>
        <dbReference type="Proteomes" id="UP001596283"/>
    </source>
</evidence>
<keyword evidence="2" id="KW-0012">Acyltransferase</keyword>
<comment type="caution">
    <text evidence="2">The sequence shown here is derived from an EMBL/GenBank/DDBJ whole genome shotgun (WGS) entry which is preliminary data.</text>
</comment>
<sequence length="247" mass="28804">MRKISYRTLQDDVVTSHEQEYRLSLDFDWQVSGKLWQRRIVRLLAKTISVVYCHWTVTFKNAWRLKASGQQGYVLYGNHTQPTGDVLMPYYLGDYHWFNVLASPANLGIPVIGPLTCLGGALPTPQSLRQMRVFNSTVTEKLRAGEWVVIYPEEHVWPYYTGIRPFNFSAFHFPIAAHVPAYCLTTTYRKRWWCRRPKRIAYVDGPFEPDRSLSAKQQQHQLANQIQACMTKRTAMSNATYIDYEEE</sequence>
<reference evidence="3" key="1">
    <citation type="journal article" date="2019" name="Int. J. Syst. Evol. Microbiol.">
        <title>The Global Catalogue of Microorganisms (GCM) 10K type strain sequencing project: providing services to taxonomists for standard genome sequencing and annotation.</title>
        <authorList>
            <consortium name="The Broad Institute Genomics Platform"/>
            <consortium name="The Broad Institute Genome Sequencing Center for Infectious Disease"/>
            <person name="Wu L."/>
            <person name="Ma J."/>
        </authorList>
    </citation>
    <scope>NUCLEOTIDE SEQUENCE [LARGE SCALE GENOMIC DNA]</scope>
    <source>
        <strain evidence="3">CCM 8908</strain>
    </source>
</reference>